<dbReference type="PROSITE" id="PS50090">
    <property type="entry name" value="MYB_LIKE"/>
    <property type="match status" value="1"/>
</dbReference>
<keyword evidence="2" id="KW-0539">Nucleus</keyword>
<dbReference type="SMART" id="SM00717">
    <property type="entry name" value="SANT"/>
    <property type="match status" value="1"/>
</dbReference>
<feature type="domain" description="HTH myb-type" evidence="6">
    <location>
        <begin position="219"/>
        <end position="277"/>
    </location>
</feature>
<dbReference type="PANTHER" id="PTHR47206:SF1">
    <property type="entry name" value="HOMEODOMAIN-LIKE SUPERFAMILY PROTEIN"/>
    <property type="match status" value="1"/>
</dbReference>
<feature type="compositionally biased region" description="Basic and acidic residues" evidence="3">
    <location>
        <begin position="548"/>
        <end position="558"/>
    </location>
</feature>
<dbReference type="InterPro" id="IPR017930">
    <property type="entry name" value="Myb_dom"/>
</dbReference>
<evidence type="ECO:0000313" key="7">
    <source>
        <dbReference type="EMBL" id="KAK7351224.1"/>
    </source>
</evidence>
<feature type="compositionally biased region" description="Basic and acidic residues" evidence="3">
    <location>
        <begin position="486"/>
        <end position="497"/>
    </location>
</feature>
<dbReference type="InterPro" id="IPR001005">
    <property type="entry name" value="SANT/Myb"/>
</dbReference>
<feature type="compositionally biased region" description="Basic and acidic residues" evidence="3">
    <location>
        <begin position="565"/>
        <end position="575"/>
    </location>
</feature>
<evidence type="ECO:0000256" key="2">
    <source>
        <dbReference type="ARBA" id="ARBA00023242"/>
    </source>
</evidence>
<dbReference type="PROSITE" id="PS51294">
    <property type="entry name" value="HTH_MYB"/>
    <property type="match status" value="1"/>
</dbReference>
<dbReference type="PANTHER" id="PTHR47206">
    <property type="entry name" value="HOMEODOMAIN-LIKE SUPERFAMILY PROTEIN"/>
    <property type="match status" value="1"/>
</dbReference>
<reference evidence="7 8" key="1">
    <citation type="submission" date="2024-01" db="EMBL/GenBank/DDBJ databases">
        <title>The genomes of 5 underutilized Papilionoideae crops provide insights into root nodulation and disease resistanc.</title>
        <authorList>
            <person name="Jiang F."/>
        </authorList>
    </citation>
    <scope>NUCLEOTIDE SEQUENCE [LARGE SCALE GENOMIC DNA]</scope>
    <source>
        <strain evidence="7">LVBAO_FW01</strain>
        <tissue evidence="7">Leaves</tissue>
    </source>
</reference>
<feature type="signal peptide" evidence="4">
    <location>
        <begin position="1"/>
        <end position="21"/>
    </location>
</feature>
<organism evidence="7 8">
    <name type="scientific">Canavalia gladiata</name>
    <name type="common">Sword bean</name>
    <name type="synonym">Dolichos gladiatus</name>
    <dbReference type="NCBI Taxonomy" id="3824"/>
    <lineage>
        <taxon>Eukaryota</taxon>
        <taxon>Viridiplantae</taxon>
        <taxon>Streptophyta</taxon>
        <taxon>Embryophyta</taxon>
        <taxon>Tracheophyta</taxon>
        <taxon>Spermatophyta</taxon>
        <taxon>Magnoliopsida</taxon>
        <taxon>eudicotyledons</taxon>
        <taxon>Gunneridae</taxon>
        <taxon>Pentapetalae</taxon>
        <taxon>rosids</taxon>
        <taxon>fabids</taxon>
        <taxon>Fabales</taxon>
        <taxon>Fabaceae</taxon>
        <taxon>Papilionoideae</taxon>
        <taxon>50 kb inversion clade</taxon>
        <taxon>NPAAA clade</taxon>
        <taxon>indigoferoid/millettioid clade</taxon>
        <taxon>Phaseoleae</taxon>
        <taxon>Canavalia</taxon>
    </lineage>
</organism>
<dbReference type="EMBL" id="JAYMYQ010000002">
    <property type="protein sequence ID" value="KAK7351224.1"/>
    <property type="molecule type" value="Genomic_DNA"/>
</dbReference>
<gene>
    <name evidence="7" type="ORF">VNO77_10518</name>
</gene>
<proteinExistence type="predicted"/>
<feature type="domain" description="Myb-like" evidence="5">
    <location>
        <begin position="219"/>
        <end position="273"/>
    </location>
</feature>
<dbReference type="SUPFAM" id="SSF46689">
    <property type="entry name" value="Homeodomain-like"/>
    <property type="match status" value="1"/>
</dbReference>
<dbReference type="CDD" id="cd11660">
    <property type="entry name" value="SANT_TRF"/>
    <property type="match status" value="1"/>
</dbReference>
<dbReference type="AlphaFoldDB" id="A0AAN9MB04"/>
<evidence type="ECO:0000256" key="4">
    <source>
        <dbReference type="SAM" id="SignalP"/>
    </source>
</evidence>
<keyword evidence="4" id="KW-0732">Signal</keyword>
<evidence type="ECO:0000259" key="6">
    <source>
        <dbReference type="PROSITE" id="PS51294"/>
    </source>
</evidence>
<comment type="subcellular location">
    <subcellularLocation>
        <location evidence="1">Nucleus</location>
    </subcellularLocation>
</comment>
<feature type="compositionally biased region" description="Basic and acidic residues" evidence="3">
    <location>
        <begin position="466"/>
        <end position="476"/>
    </location>
</feature>
<name>A0AAN9MB04_CANGL</name>
<evidence type="ECO:0000256" key="3">
    <source>
        <dbReference type="SAM" id="MobiDB-lite"/>
    </source>
</evidence>
<dbReference type="Pfam" id="PF00249">
    <property type="entry name" value="Myb_DNA-binding"/>
    <property type="match status" value="1"/>
</dbReference>
<feature type="chain" id="PRO_5042837813" evidence="4">
    <location>
        <begin position="22"/>
        <end position="599"/>
    </location>
</feature>
<dbReference type="Proteomes" id="UP001367508">
    <property type="component" value="Unassembled WGS sequence"/>
</dbReference>
<feature type="region of interest" description="Disordered" evidence="3">
    <location>
        <begin position="455"/>
        <end position="599"/>
    </location>
</feature>
<dbReference type="Gene3D" id="1.10.10.60">
    <property type="entry name" value="Homeodomain-like"/>
    <property type="match status" value="1"/>
</dbReference>
<dbReference type="InterPro" id="IPR009057">
    <property type="entry name" value="Homeodomain-like_sf"/>
</dbReference>
<feature type="compositionally biased region" description="Polar residues" evidence="3">
    <location>
        <begin position="528"/>
        <end position="547"/>
    </location>
</feature>
<sequence length="599" mass="65834">MFSNQFIRVLFNTVLFFYTFQSPMPEKKNKKVSFTEEDAATLLQRYDATKVLALLQEVAHYPKSKIDWNELAKKTSTGISNAKEYQMLWRHLAYRDALPENFEDAAEPLDDDSDLECELEALPPVSVESASEAAACVKVMIASRTLSESTPSSSTIEAPLTINVPVWHSSRTYTESSLPSNLMHGTSIIFPVTVQRQTLPTVSSTDGIETKGLVGGNMGSKRKRKAWSEEEDIQLRAAVQRYGEGNWATMAKGDNFPIKRSPTQLAQRWSILRKKKDGSVNSGTISTSTQYTTAEQLATRHSLSLALDMPFKKLTAPGMTDPVKNSTSVKNQVQIRNTTETVASSCVPLQYPSQQALLKSSASLAKSKLADEKPVLKGNPISNPTVKSTTAGTQIVSPSNTISQVQVKNTVDTEPVGSSLTKSSISANLPSDLKDKHVTTVANDIPLKQDVNPSAEFRVSEPSSMSKEKVQQKEAPECITESQVDSNRDKERLDLDQVKSMPLVKIASGDEVSKDKSNPGACKEQGSDKTSNFTSNPKATENSNLNKESQDLEQDKRMSSFNESSNDKNMNDKRVNLPVQEEMQPKSGFAKVVKTDGEC</sequence>
<protein>
    <submittedName>
        <fullName evidence="7">Uncharacterized protein</fullName>
    </submittedName>
</protein>
<evidence type="ECO:0000259" key="5">
    <source>
        <dbReference type="PROSITE" id="PS50090"/>
    </source>
</evidence>
<accession>A0AAN9MB04</accession>
<evidence type="ECO:0000256" key="1">
    <source>
        <dbReference type="ARBA" id="ARBA00004123"/>
    </source>
</evidence>
<dbReference type="GO" id="GO:0005634">
    <property type="term" value="C:nucleus"/>
    <property type="evidence" value="ECO:0007669"/>
    <property type="project" value="UniProtKB-SubCell"/>
</dbReference>
<evidence type="ECO:0000313" key="8">
    <source>
        <dbReference type="Proteomes" id="UP001367508"/>
    </source>
</evidence>
<keyword evidence="8" id="KW-1185">Reference proteome</keyword>
<comment type="caution">
    <text evidence="7">The sequence shown here is derived from an EMBL/GenBank/DDBJ whole genome shotgun (WGS) entry which is preliminary data.</text>
</comment>